<dbReference type="InterPro" id="IPR000182">
    <property type="entry name" value="GNAT_dom"/>
</dbReference>
<dbReference type="EMBL" id="LT607410">
    <property type="protein sequence ID" value="SCF21385.1"/>
    <property type="molecule type" value="Genomic_DNA"/>
</dbReference>
<proteinExistence type="predicted"/>
<keyword evidence="2 4" id="KW-0012">Acyltransferase</keyword>
<feature type="domain" description="N-acetyltransferase" evidence="3">
    <location>
        <begin position="1"/>
        <end position="155"/>
    </location>
</feature>
<dbReference type="CDD" id="cd04301">
    <property type="entry name" value="NAT_SF"/>
    <property type="match status" value="1"/>
</dbReference>
<evidence type="ECO:0000313" key="4">
    <source>
        <dbReference type="EMBL" id="NYF59185.1"/>
    </source>
</evidence>
<dbReference type="Pfam" id="PF13508">
    <property type="entry name" value="Acetyltransf_7"/>
    <property type="match status" value="1"/>
</dbReference>
<evidence type="ECO:0000256" key="2">
    <source>
        <dbReference type="ARBA" id="ARBA00023315"/>
    </source>
</evidence>
<dbReference type="PANTHER" id="PTHR43877:SF1">
    <property type="entry name" value="ACETYLTRANSFERASE"/>
    <property type="match status" value="1"/>
</dbReference>
<evidence type="ECO:0000256" key="1">
    <source>
        <dbReference type="ARBA" id="ARBA00022679"/>
    </source>
</evidence>
<dbReference type="Proteomes" id="UP000198228">
    <property type="component" value="Chromosome I"/>
</dbReference>
<dbReference type="PROSITE" id="PS51186">
    <property type="entry name" value="GNAT"/>
    <property type="match status" value="1"/>
</dbReference>
<keyword evidence="1 5" id="KW-0808">Transferase</keyword>
<dbReference type="InterPro" id="IPR016181">
    <property type="entry name" value="Acyl_CoA_acyltransferase"/>
</dbReference>
<dbReference type="GO" id="GO:0016747">
    <property type="term" value="F:acyltransferase activity, transferring groups other than amino-acyl groups"/>
    <property type="evidence" value="ECO:0007669"/>
    <property type="project" value="InterPro"/>
</dbReference>
<sequence>MLIRRETPADIAAIRAVHTAAFASADAPDAVPVEAPLVDALRADDGWLPALSLVATDTDGQVVGHVVCTRGTVAGAPVALGLGPLGVLPAWQRRGVGSALMHAVLGAADALDEPLVVLLGHPEYYPRFGFRPAVDLGVTPPGPWGPRYFMARPMSAWRPDIQGPFAYPKPFADL</sequence>
<dbReference type="Proteomes" id="UP000631553">
    <property type="component" value="Unassembled WGS sequence"/>
</dbReference>
<dbReference type="EMBL" id="JACCCQ010000001">
    <property type="protein sequence ID" value="NYF59185.1"/>
    <property type="molecule type" value="Genomic_DNA"/>
</dbReference>
<keyword evidence="7" id="KW-1185">Reference proteome</keyword>
<organism evidence="5 6">
    <name type="scientific">Micromonospora purpureochromogenes</name>
    <dbReference type="NCBI Taxonomy" id="47872"/>
    <lineage>
        <taxon>Bacteria</taxon>
        <taxon>Bacillati</taxon>
        <taxon>Actinomycetota</taxon>
        <taxon>Actinomycetes</taxon>
        <taxon>Micromonosporales</taxon>
        <taxon>Micromonosporaceae</taxon>
        <taxon>Micromonospora</taxon>
    </lineage>
</organism>
<dbReference type="EC" id="2.3.1.-" evidence="4"/>
<protein>
    <submittedName>
        <fullName evidence="4 5">Acetyltransferase</fullName>
        <ecNumber evidence="4">2.3.1.-</ecNumber>
    </submittedName>
</protein>
<dbReference type="PANTHER" id="PTHR43877">
    <property type="entry name" value="AMINOALKYLPHOSPHONATE N-ACETYLTRANSFERASE-RELATED-RELATED"/>
    <property type="match status" value="1"/>
</dbReference>
<dbReference type="RefSeq" id="WP_088962052.1">
    <property type="nucleotide sequence ID" value="NZ_JACCCQ010000001.1"/>
</dbReference>
<evidence type="ECO:0000313" key="7">
    <source>
        <dbReference type="Proteomes" id="UP000631553"/>
    </source>
</evidence>
<dbReference type="Gene3D" id="3.40.630.30">
    <property type="match status" value="1"/>
</dbReference>
<reference evidence="4 7" key="2">
    <citation type="submission" date="2020-07" db="EMBL/GenBank/DDBJ databases">
        <title>Sequencing the genomes of 1000 actinobacteria strains.</title>
        <authorList>
            <person name="Klenk H.-P."/>
        </authorList>
    </citation>
    <scope>NUCLEOTIDE SEQUENCE [LARGE SCALE GENOMIC DNA]</scope>
    <source>
        <strain evidence="4 7">DSM 43814</strain>
    </source>
</reference>
<evidence type="ECO:0000259" key="3">
    <source>
        <dbReference type="PROSITE" id="PS51186"/>
    </source>
</evidence>
<evidence type="ECO:0000313" key="6">
    <source>
        <dbReference type="Proteomes" id="UP000198228"/>
    </source>
</evidence>
<name>A0A1C4YKV3_9ACTN</name>
<accession>A0A1C4YKV3</accession>
<reference evidence="5 6" key="1">
    <citation type="submission" date="2016-06" db="EMBL/GenBank/DDBJ databases">
        <authorList>
            <person name="Kjaerup R.B."/>
            <person name="Dalgaard T.S."/>
            <person name="Juul-Madsen H.R."/>
        </authorList>
    </citation>
    <scope>NUCLEOTIDE SEQUENCE [LARGE SCALE GENOMIC DNA]</scope>
    <source>
        <strain evidence="5 6">DSM 43821</strain>
    </source>
</reference>
<dbReference type="SUPFAM" id="SSF55729">
    <property type="entry name" value="Acyl-CoA N-acyltransferases (Nat)"/>
    <property type="match status" value="1"/>
</dbReference>
<dbReference type="InterPro" id="IPR050832">
    <property type="entry name" value="Bact_Acetyltransf"/>
</dbReference>
<gene>
    <name evidence="5" type="ORF">GA0074696_3474</name>
    <name evidence="4" type="ORF">HDA35_005016</name>
</gene>
<evidence type="ECO:0000313" key="5">
    <source>
        <dbReference type="EMBL" id="SCF21385.1"/>
    </source>
</evidence>
<dbReference type="AlphaFoldDB" id="A0A1C4YKV3"/>